<dbReference type="Proteomes" id="UP000078597">
    <property type="component" value="Unassembled WGS sequence"/>
</dbReference>
<proteinExistence type="predicted"/>
<name>A0A1A8X5N7_PLAMA</name>
<organism evidence="1 2">
    <name type="scientific">Plasmodium malariae</name>
    <dbReference type="NCBI Taxonomy" id="5858"/>
    <lineage>
        <taxon>Eukaryota</taxon>
        <taxon>Sar</taxon>
        <taxon>Alveolata</taxon>
        <taxon>Apicomplexa</taxon>
        <taxon>Aconoidasida</taxon>
        <taxon>Haemosporida</taxon>
        <taxon>Plasmodiidae</taxon>
        <taxon>Plasmodium</taxon>
        <taxon>Plasmodium (Plasmodium)</taxon>
    </lineage>
</organism>
<reference evidence="2" key="1">
    <citation type="submission" date="2016-05" db="EMBL/GenBank/DDBJ databases">
        <authorList>
            <person name="Naeem Raeece"/>
        </authorList>
    </citation>
    <scope>NUCLEOTIDE SEQUENCE [LARGE SCALE GENOMIC DNA]</scope>
</reference>
<sequence>MNNCSSLASNEHEQFHKTVIYKNRARSLIQQNIKSRSECHNEEQTSGGSIKDKIRRLFSSKYDQSIRDLQKTKLRINKNVHEEENNSKNLKTCTPVYDQNIEWQPVYHETCKIKLPVEDCSTKISLPDDVVDDWVHSQNKLSKELNASRIKSKPDDMDVNAYDDKYYDENSHNNNADGKANSKYNCLFNKNFSQKSYMRTNEEEPYSKFKYYYNYYLVDEYLESLAESQNKNLDATGLDENGQLYDNVSLNVKPIIMSKHRLENGVPYDPTKLMN</sequence>
<accession>A0A1A8X5N7</accession>
<dbReference type="EMBL" id="FLQW01005501">
    <property type="protein sequence ID" value="SBS99085.1"/>
    <property type="molecule type" value="Genomic_DNA"/>
</dbReference>
<evidence type="ECO:0000313" key="2">
    <source>
        <dbReference type="Proteomes" id="UP000078597"/>
    </source>
</evidence>
<evidence type="ECO:0000313" key="1">
    <source>
        <dbReference type="EMBL" id="SBS99085.1"/>
    </source>
</evidence>
<gene>
    <name evidence="1" type="ORF">PMALA_067250</name>
</gene>
<protein>
    <submittedName>
        <fullName evidence="1">Uncharacterized protein</fullName>
    </submittedName>
</protein>
<dbReference type="AlphaFoldDB" id="A0A1A8X5N7"/>
<dbReference type="VEuPathDB" id="PlasmoDB:PmUG01_11057100"/>